<evidence type="ECO:0000256" key="1">
    <source>
        <dbReference type="ARBA" id="ARBA00004906"/>
    </source>
</evidence>
<dbReference type="SMART" id="SM00225">
    <property type="entry name" value="BTB"/>
    <property type="match status" value="1"/>
</dbReference>
<dbReference type="PROSITE" id="PS50097">
    <property type="entry name" value="BTB"/>
    <property type="match status" value="1"/>
</dbReference>
<evidence type="ECO:0000259" key="2">
    <source>
        <dbReference type="PROSITE" id="PS50097"/>
    </source>
</evidence>
<name>A0A1Y1IAS7_KLENI</name>
<comment type="pathway">
    <text evidence="1">Protein modification; protein ubiquitination.</text>
</comment>
<dbReference type="SUPFAM" id="SSF54695">
    <property type="entry name" value="POZ domain"/>
    <property type="match status" value="1"/>
</dbReference>
<reference evidence="3 4" key="1">
    <citation type="journal article" date="2014" name="Nat. Commun.">
        <title>Klebsormidium flaccidum genome reveals primary factors for plant terrestrial adaptation.</title>
        <authorList>
            <person name="Hori K."/>
            <person name="Maruyama F."/>
            <person name="Fujisawa T."/>
            <person name="Togashi T."/>
            <person name="Yamamoto N."/>
            <person name="Seo M."/>
            <person name="Sato S."/>
            <person name="Yamada T."/>
            <person name="Mori H."/>
            <person name="Tajima N."/>
            <person name="Moriyama T."/>
            <person name="Ikeuchi M."/>
            <person name="Watanabe M."/>
            <person name="Wada H."/>
            <person name="Kobayashi K."/>
            <person name="Saito M."/>
            <person name="Masuda T."/>
            <person name="Sasaki-Sekimoto Y."/>
            <person name="Mashiguchi K."/>
            <person name="Awai K."/>
            <person name="Shimojima M."/>
            <person name="Masuda S."/>
            <person name="Iwai M."/>
            <person name="Nobusawa T."/>
            <person name="Narise T."/>
            <person name="Kondo S."/>
            <person name="Saito H."/>
            <person name="Sato R."/>
            <person name="Murakawa M."/>
            <person name="Ihara Y."/>
            <person name="Oshima-Yamada Y."/>
            <person name="Ohtaka K."/>
            <person name="Satoh M."/>
            <person name="Sonobe K."/>
            <person name="Ishii M."/>
            <person name="Ohtani R."/>
            <person name="Kanamori-Sato M."/>
            <person name="Honoki R."/>
            <person name="Miyazaki D."/>
            <person name="Mochizuki H."/>
            <person name="Umetsu J."/>
            <person name="Higashi K."/>
            <person name="Shibata D."/>
            <person name="Kamiya Y."/>
            <person name="Sato N."/>
            <person name="Nakamura Y."/>
            <person name="Tabata S."/>
            <person name="Ida S."/>
            <person name="Kurokawa K."/>
            <person name="Ohta H."/>
        </authorList>
    </citation>
    <scope>NUCLEOTIDE SEQUENCE [LARGE SCALE GENOMIC DNA]</scope>
    <source>
        <strain evidence="3 4">NIES-2285</strain>
    </source>
</reference>
<dbReference type="Gene3D" id="3.30.710.10">
    <property type="entry name" value="Potassium Channel Kv1.1, Chain A"/>
    <property type="match status" value="1"/>
</dbReference>
<organism evidence="3 4">
    <name type="scientific">Klebsormidium nitens</name>
    <name type="common">Green alga</name>
    <name type="synonym">Ulothrix nitens</name>
    <dbReference type="NCBI Taxonomy" id="105231"/>
    <lineage>
        <taxon>Eukaryota</taxon>
        <taxon>Viridiplantae</taxon>
        <taxon>Streptophyta</taxon>
        <taxon>Klebsormidiophyceae</taxon>
        <taxon>Klebsormidiales</taxon>
        <taxon>Klebsormidiaceae</taxon>
        <taxon>Klebsormidium</taxon>
    </lineage>
</organism>
<dbReference type="CDD" id="cd18186">
    <property type="entry name" value="BTB_POZ_ZBTB_KLHL-like"/>
    <property type="match status" value="1"/>
</dbReference>
<evidence type="ECO:0000313" key="3">
    <source>
        <dbReference type="EMBL" id="GAQ88074.1"/>
    </source>
</evidence>
<dbReference type="Proteomes" id="UP000054558">
    <property type="component" value="Unassembled WGS sequence"/>
</dbReference>
<accession>A0A1Y1IAS7</accession>
<dbReference type="EMBL" id="DF237347">
    <property type="protein sequence ID" value="GAQ88074.1"/>
    <property type="molecule type" value="Genomic_DNA"/>
</dbReference>
<evidence type="ECO:0000313" key="4">
    <source>
        <dbReference type="Proteomes" id="UP000054558"/>
    </source>
</evidence>
<dbReference type="AlphaFoldDB" id="A0A1Y1IAS7"/>
<protein>
    <recommendedName>
        <fullName evidence="2">BTB domain-containing protein</fullName>
    </recommendedName>
</protein>
<dbReference type="Pfam" id="PF00651">
    <property type="entry name" value="BTB"/>
    <property type="match status" value="1"/>
</dbReference>
<sequence length="133" mass="14508">MVLRKSLLENAFHTGDLKLICKDGSKVPAHSAVLVSIPYFATKFKEDWSGTTWNLNKKLDLELPCPVDATVIQAFLRYIYGDVWSLGELDPSDASMMQDLFSLAEACGVPDLCSAIDDIVIVSNGQISSVVLA</sequence>
<feature type="domain" description="BTB" evidence="2">
    <location>
        <begin position="15"/>
        <end position="88"/>
    </location>
</feature>
<dbReference type="InterPro" id="IPR000210">
    <property type="entry name" value="BTB/POZ_dom"/>
</dbReference>
<dbReference type="InterPro" id="IPR011333">
    <property type="entry name" value="SKP1/BTB/POZ_sf"/>
</dbReference>
<proteinExistence type="predicted"/>
<keyword evidence="4" id="KW-1185">Reference proteome</keyword>
<gene>
    <name evidence="3" type="ORF">KFL_003980090</name>
</gene>